<reference evidence="7" key="1">
    <citation type="submission" date="2021-01" db="EMBL/GenBank/DDBJ databases">
        <authorList>
            <person name="Corre E."/>
            <person name="Pelletier E."/>
            <person name="Niang G."/>
            <person name="Scheremetjew M."/>
            <person name="Finn R."/>
            <person name="Kale V."/>
            <person name="Holt S."/>
            <person name="Cochrane G."/>
            <person name="Meng A."/>
            <person name="Brown T."/>
            <person name="Cohen L."/>
        </authorList>
    </citation>
    <scope>NUCLEOTIDE SEQUENCE</scope>
    <source>
        <strain evidence="7">CCMP1594</strain>
    </source>
</reference>
<sequence>MSVYFFSTVIRISMPGPNRRSPRLTTRSSSAGSPYATTGRPRPSSRSSAARARHPPASSARRGRTTDGSVPRMQLAPAVRQAAARGPRARPGIPETNGRRNPPAASRQRHPPARGPAADPPIVIDSSDDSDYSERDHWVSSGDSSSEMGSEVSLVSEPSSAPVHFPFQLGYQYFPQAFNSFWRFAVGGGLDEPYDSEEDEDYSDDAIRSQSEIMTSDDDEDDGPPPPEGGLLAFSEFSISSKLTNVDKLPVDQRTCLVCHDEFKEGQITRRLNCCHMFHQECVDRWLERHPSCPICKHCFTREGMERDEHDLTRRSEAASRATPASAAPPASRRSRR</sequence>
<dbReference type="AlphaFoldDB" id="A0A7S4GHF4"/>
<feature type="region of interest" description="Disordered" evidence="5">
    <location>
        <begin position="307"/>
        <end position="337"/>
    </location>
</feature>
<dbReference type="Gene3D" id="3.30.40.10">
    <property type="entry name" value="Zinc/RING finger domain, C3HC4 (zinc finger)"/>
    <property type="match status" value="1"/>
</dbReference>
<keyword evidence="1" id="KW-0479">Metal-binding</keyword>
<proteinExistence type="predicted"/>
<feature type="compositionally biased region" description="Low complexity" evidence="5">
    <location>
        <begin position="319"/>
        <end position="337"/>
    </location>
</feature>
<keyword evidence="3" id="KW-0862">Zinc</keyword>
<evidence type="ECO:0000256" key="4">
    <source>
        <dbReference type="PROSITE-ProRule" id="PRU00175"/>
    </source>
</evidence>
<dbReference type="SUPFAM" id="SSF57850">
    <property type="entry name" value="RING/U-box"/>
    <property type="match status" value="1"/>
</dbReference>
<dbReference type="SMART" id="SM00184">
    <property type="entry name" value="RING"/>
    <property type="match status" value="1"/>
</dbReference>
<dbReference type="PANTHER" id="PTHR14155:SF627">
    <property type="entry name" value="OS06G0192800 PROTEIN"/>
    <property type="match status" value="1"/>
</dbReference>
<evidence type="ECO:0000259" key="6">
    <source>
        <dbReference type="PROSITE" id="PS50089"/>
    </source>
</evidence>
<dbReference type="Pfam" id="PF13639">
    <property type="entry name" value="zf-RING_2"/>
    <property type="match status" value="1"/>
</dbReference>
<evidence type="ECO:0000256" key="1">
    <source>
        <dbReference type="ARBA" id="ARBA00022723"/>
    </source>
</evidence>
<evidence type="ECO:0000256" key="3">
    <source>
        <dbReference type="ARBA" id="ARBA00022833"/>
    </source>
</evidence>
<feature type="region of interest" description="Disordered" evidence="5">
    <location>
        <begin position="13"/>
        <end position="153"/>
    </location>
</feature>
<evidence type="ECO:0000256" key="2">
    <source>
        <dbReference type="ARBA" id="ARBA00022771"/>
    </source>
</evidence>
<name>A0A7S4GHF4_9EUGL</name>
<dbReference type="InterPro" id="IPR013083">
    <property type="entry name" value="Znf_RING/FYVE/PHD"/>
</dbReference>
<protein>
    <recommendedName>
        <fullName evidence="6">RING-type domain-containing protein</fullName>
    </recommendedName>
</protein>
<keyword evidence="2 4" id="KW-0863">Zinc-finger</keyword>
<organism evidence="7">
    <name type="scientific">Eutreptiella gymnastica</name>
    <dbReference type="NCBI Taxonomy" id="73025"/>
    <lineage>
        <taxon>Eukaryota</taxon>
        <taxon>Discoba</taxon>
        <taxon>Euglenozoa</taxon>
        <taxon>Euglenida</taxon>
        <taxon>Spirocuta</taxon>
        <taxon>Euglenophyceae</taxon>
        <taxon>Eutreptiales</taxon>
        <taxon>Eutreptiaceae</taxon>
        <taxon>Eutreptiella</taxon>
    </lineage>
</organism>
<dbReference type="GO" id="GO:0008270">
    <property type="term" value="F:zinc ion binding"/>
    <property type="evidence" value="ECO:0007669"/>
    <property type="project" value="UniProtKB-KW"/>
</dbReference>
<feature type="compositionally biased region" description="Low complexity" evidence="5">
    <location>
        <begin position="76"/>
        <end position="94"/>
    </location>
</feature>
<evidence type="ECO:0000313" key="7">
    <source>
        <dbReference type="EMBL" id="CAE0837192.1"/>
    </source>
</evidence>
<evidence type="ECO:0000256" key="5">
    <source>
        <dbReference type="SAM" id="MobiDB-lite"/>
    </source>
</evidence>
<accession>A0A7S4GHF4</accession>
<dbReference type="PROSITE" id="PS50089">
    <property type="entry name" value="ZF_RING_2"/>
    <property type="match status" value="1"/>
</dbReference>
<dbReference type="InterPro" id="IPR001841">
    <property type="entry name" value="Znf_RING"/>
</dbReference>
<dbReference type="EMBL" id="HBJA01140824">
    <property type="protein sequence ID" value="CAE0837192.1"/>
    <property type="molecule type" value="Transcribed_RNA"/>
</dbReference>
<feature type="compositionally biased region" description="Low complexity" evidence="5">
    <location>
        <begin position="40"/>
        <end position="60"/>
    </location>
</feature>
<feature type="compositionally biased region" description="Basic and acidic residues" evidence="5">
    <location>
        <begin position="307"/>
        <end position="318"/>
    </location>
</feature>
<dbReference type="InterPro" id="IPR053238">
    <property type="entry name" value="RING-H2_zinc_finger"/>
</dbReference>
<dbReference type="PANTHER" id="PTHR14155">
    <property type="entry name" value="RING FINGER DOMAIN-CONTAINING"/>
    <property type="match status" value="1"/>
</dbReference>
<feature type="domain" description="RING-type" evidence="6">
    <location>
        <begin position="256"/>
        <end position="297"/>
    </location>
</feature>
<gene>
    <name evidence="7" type="ORF">EGYM00163_LOCUS48562</name>
</gene>
<feature type="compositionally biased region" description="Low complexity" evidence="5">
    <location>
        <begin position="139"/>
        <end position="153"/>
    </location>
</feature>